<dbReference type="EMBL" id="KN822015">
    <property type="protein sequence ID" value="KIM66749.1"/>
    <property type="molecule type" value="Genomic_DNA"/>
</dbReference>
<dbReference type="InParanoid" id="A0A0C3EEM4"/>
<evidence type="ECO:0000256" key="5">
    <source>
        <dbReference type="ARBA" id="ARBA00022827"/>
    </source>
</evidence>
<proteinExistence type="inferred from homology"/>
<keyword evidence="5" id="KW-0274">FAD</keyword>
<evidence type="ECO:0000256" key="6">
    <source>
        <dbReference type="ARBA" id="ARBA00023002"/>
    </source>
</evidence>
<evidence type="ECO:0000256" key="1">
    <source>
        <dbReference type="ARBA" id="ARBA00001974"/>
    </source>
</evidence>
<dbReference type="InterPro" id="IPR036188">
    <property type="entry name" value="FAD/NAD-bd_sf"/>
</dbReference>
<feature type="signal peptide" evidence="8">
    <location>
        <begin position="1"/>
        <end position="19"/>
    </location>
</feature>
<dbReference type="GO" id="GO:0030328">
    <property type="term" value="P:prenylcysteine catabolic process"/>
    <property type="evidence" value="ECO:0007669"/>
    <property type="project" value="InterPro"/>
</dbReference>
<dbReference type="PANTHER" id="PTHR15944:SF0">
    <property type="entry name" value="PRENYLCYSTEINE LYASE DOMAIN-CONTAINING PROTEIN"/>
    <property type="match status" value="1"/>
</dbReference>
<dbReference type="SUPFAM" id="SSF51905">
    <property type="entry name" value="FAD/NAD(P)-binding domain"/>
    <property type="match status" value="1"/>
</dbReference>
<dbReference type="AlphaFoldDB" id="A0A0C3EEM4"/>
<gene>
    <name evidence="10" type="ORF">SCLCIDRAFT_1210800</name>
</gene>
<dbReference type="InterPro" id="IPR010795">
    <property type="entry name" value="Prenylcys_lyase"/>
</dbReference>
<reference evidence="10 11" key="1">
    <citation type="submission" date="2014-04" db="EMBL/GenBank/DDBJ databases">
        <authorList>
            <consortium name="DOE Joint Genome Institute"/>
            <person name="Kuo A."/>
            <person name="Kohler A."/>
            <person name="Nagy L.G."/>
            <person name="Floudas D."/>
            <person name="Copeland A."/>
            <person name="Barry K.W."/>
            <person name="Cichocki N."/>
            <person name="Veneault-Fourrey C."/>
            <person name="LaButti K."/>
            <person name="Lindquist E.A."/>
            <person name="Lipzen A."/>
            <person name="Lundell T."/>
            <person name="Morin E."/>
            <person name="Murat C."/>
            <person name="Sun H."/>
            <person name="Tunlid A."/>
            <person name="Henrissat B."/>
            <person name="Grigoriev I.V."/>
            <person name="Hibbett D.S."/>
            <person name="Martin F."/>
            <person name="Nordberg H.P."/>
            <person name="Cantor M.N."/>
            <person name="Hua S.X."/>
        </authorList>
    </citation>
    <scope>NUCLEOTIDE SEQUENCE [LARGE SCALE GENOMIC DNA]</scope>
    <source>
        <strain evidence="10 11">Foug A</strain>
    </source>
</reference>
<keyword evidence="7" id="KW-0325">Glycoprotein</keyword>
<organism evidence="10 11">
    <name type="scientific">Scleroderma citrinum Foug A</name>
    <dbReference type="NCBI Taxonomy" id="1036808"/>
    <lineage>
        <taxon>Eukaryota</taxon>
        <taxon>Fungi</taxon>
        <taxon>Dikarya</taxon>
        <taxon>Basidiomycota</taxon>
        <taxon>Agaricomycotina</taxon>
        <taxon>Agaricomycetes</taxon>
        <taxon>Agaricomycetidae</taxon>
        <taxon>Boletales</taxon>
        <taxon>Sclerodermatineae</taxon>
        <taxon>Sclerodermataceae</taxon>
        <taxon>Scleroderma</taxon>
    </lineage>
</organism>
<evidence type="ECO:0000259" key="9">
    <source>
        <dbReference type="Pfam" id="PF07156"/>
    </source>
</evidence>
<evidence type="ECO:0000256" key="4">
    <source>
        <dbReference type="ARBA" id="ARBA00022729"/>
    </source>
</evidence>
<keyword evidence="4 8" id="KW-0732">Signal</keyword>
<dbReference type="GO" id="GO:0030327">
    <property type="term" value="P:prenylated protein catabolic process"/>
    <property type="evidence" value="ECO:0007669"/>
    <property type="project" value="TreeGrafter"/>
</dbReference>
<dbReference type="Proteomes" id="UP000053989">
    <property type="component" value="Unassembled WGS sequence"/>
</dbReference>
<comment type="cofactor">
    <cofactor evidence="1">
        <name>FAD</name>
        <dbReference type="ChEBI" id="CHEBI:57692"/>
    </cofactor>
</comment>
<evidence type="ECO:0000256" key="3">
    <source>
        <dbReference type="ARBA" id="ARBA00022630"/>
    </source>
</evidence>
<evidence type="ECO:0000313" key="10">
    <source>
        <dbReference type="EMBL" id="KIM66749.1"/>
    </source>
</evidence>
<evidence type="ECO:0000256" key="7">
    <source>
        <dbReference type="ARBA" id="ARBA00023180"/>
    </source>
</evidence>
<evidence type="ECO:0000256" key="2">
    <source>
        <dbReference type="ARBA" id="ARBA00009967"/>
    </source>
</evidence>
<evidence type="ECO:0000256" key="8">
    <source>
        <dbReference type="SAM" id="SignalP"/>
    </source>
</evidence>
<keyword evidence="6" id="KW-0560">Oxidoreductase</keyword>
<protein>
    <recommendedName>
        <fullName evidence="9">Prenylcysteine lyase domain-containing protein</fullName>
    </recommendedName>
</protein>
<keyword evidence="11" id="KW-1185">Reference proteome</keyword>
<dbReference type="PIRSF" id="PIRSF036292">
    <property type="entry name" value="Prenylcysteine_oxidase"/>
    <property type="match status" value="1"/>
</dbReference>
<dbReference type="InterPro" id="IPR017046">
    <property type="entry name" value="Prenylcysteine_Oxase1"/>
</dbReference>
<keyword evidence="3" id="KW-0285">Flavoprotein</keyword>
<dbReference type="Pfam" id="PF13450">
    <property type="entry name" value="NAD_binding_8"/>
    <property type="match status" value="1"/>
</dbReference>
<dbReference type="HOGENOM" id="CLU_021176_0_0_1"/>
<dbReference type="GO" id="GO:0001735">
    <property type="term" value="F:prenylcysteine oxidase activity"/>
    <property type="evidence" value="ECO:0007669"/>
    <property type="project" value="InterPro"/>
</dbReference>
<dbReference type="Gene3D" id="3.50.50.60">
    <property type="entry name" value="FAD/NAD(P)-binding domain"/>
    <property type="match status" value="1"/>
</dbReference>
<accession>A0A0C3EEM4</accession>
<dbReference type="PANTHER" id="PTHR15944">
    <property type="entry name" value="FARNESYLCYSTEINE LYASE"/>
    <property type="match status" value="1"/>
</dbReference>
<feature type="domain" description="Prenylcysteine lyase" evidence="9">
    <location>
        <begin position="158"/>
        <end position="497"/>
    </location>
</feature>
<reference evidence="11" key="2">
    <citation type="submission" date="2015-01" db="EMBL/GenBank/DDBJ databases">
        <title>Evolutionary Origins and Diversification of the Mycorrhizal Mutualists.</title>
        <authorList>
            <consortium name="DOE Joint Genome Institute"/>
            <consortium name="Mycorrhizal Genomics Consortium"/>
            <person name="Kohler A."/>
            <person name="Kuo A."/>
            <person name="Nagy L.G."/>
            <person name="Floudas D."/>
            <person name="Copeland A."/>
            <person name="Barry K.W."/>
            <person name="Cichocki N."/>
            <person name="Veneault-Fourrey C."/>
            <person name="LaButti K."/>
            <person name="Lindquist E.A."/>
            <person name="Lipzen A."/>
            <person name="Lundell T."/>
            <person name="Morin E."/>
            <person name="Murat C."/>
            <person name="Riley R."/>
            <person name="Ohm R."/>
            <person name="Sun H."/>
            <person name="Tunlid A."/>
            <person name="Henrissat B."/>
            <person name="Grigoriev I.V."/>
            <person name="Hibbett D.S."/>
            <person name="Martin F."/>
        </authorList>
    </citation>
    <scope>NUCLEOTIDE SEQUENCE [LARGE SCALE GENOMIC DNA]</scope>
    <source>
        <strain evidence="11">Foug A</strain>
    </source>
</reference>
<evidence type="ECO:0000313" key="11">
    <source>
        <dbReference type="Proteomes" id="UP000053989"/>
    </source>
</evidence>
<name>A0A0C3EEM4_9AGAM</name>
<dbReference type="OrthoDB" id="437369at2759"/>
<sequence length="533" mass="59834">MTLPTKLLLLTLFITSTVCLQLPFKLPFFKQKEALTIGQLEPDVTPRIAIIGAGAGGSSAAFWISKAKQRFGIDVEIDVYERASYIGGRSTTVYPYNDTTLAPMELGASIFVEANKNLMRAAKEFDLNLTNFIDEFSDTGVWDGEKFNILLEEGTYTKSWWTTLKVLWRYGYSAPVKTQAIVKDMVAEYLRLYTTESPRWDDVAHLVKTMDWTDFVNSTTLEYLTARGISEKWTKEMVESATRVNYGQNVDGIHALEGACSLAANGAFSVSNGNFHIFESFLKYSGANVYLNTEVKDILRVPASSRWIVHSSTGSKIYKGVVLAAPFHHTNIVLPSDLAELVPPQPYVHLHVTLLTTRSERPNPEYFGSPPKTEIPKVVLTTYEGARAGGVEPEFNSISYHGQIDRPESEDQQPEYRVKIFSKERISDEWLKKMFGNVGWVYRKEWDAYPVLPPTTKFPPVKLDQGFYYVNAFEPFISTMETETIASRNVVDLLLHEEFGSGLCGSQISGPETDQGNGTHNTTSEDFVLGWDC</sequence>
<dbReference type="Pfam" id="PF07156">
    <property type="entry name" value="Prenylcys_lyase"/>
    <property type="match status" value="1"/>
</dbReference>
<feature type="chain" id="PRO_5002164040" description="Prenylcysteine lyase domain-containing protein" evidence="8">
    <location>
        <begin position="20"/>
        <end position="533"/>
    </location>
</feature>
<comment type="similarity">
    <text evidence="2">Belongs to the prenylcysteine oxidase family.</text>
</comment>